<dbReference type="FunFam" id="3.80.10.10:FF:000400">
    <property type="entry name" value="Nuclear pore complex protein NUP107"/>
    <property type="match status" value="1"/>
</dbReference>
<evidence type="ECO:0000256" key="12">
    <source>
        <dbReference type="ARBA" id="ARBA00022840"/>
    </source>
</evidence>
<comment type="subcellular location">
    <subcellularLocation>
        <location evidence="1">Membrane</location>
        <topology evidence="1">Single-pass type I membrane protein</topology>
    </subcellularLocation>
</comment>
<evidence type="ECO:0000256" key="8">
    <source>
        <dbReference type="ARBA" id="ARBA00022729"/>
    </source>
</evidence>
<sequence>MHNIPSLASSQSSIAGVTSETIGKETEALLKWKSNLNEESRFILSSWNESSLCSWLGIACDLSGSIVSLNLSSSTIRGTLHHLNFSQLPSLITLKLSNNSLYGNIPPSIGNLSKLTYLDLSQNHLSGHIPAQLASLELLQVLDISHNSFTGPVPSHIGSLNNLSGLYLSDNKLSGFIPKAIGIIKSLNYLYLMNNLITGPIPSSTGNMSSLWKIWLFRNQLVGPIPKDLGMLGSLSQLDLSSNNLNGSIPTTLGNLSNLSNLNVLYLYQNKWSGPIPIELGMLKSISDLRRFRNSLSGSIPSIVCNLSTLNSLILSENELSGSILKEILKLGLLTDLILFENNLEGDVPIEISNLTSLTHLEVSNNKLVGRLPPGLCNGQALVWLTASDNHFTWAIPSSLKNYRRLYRVRLHNNQLKGSITDALGIEDLHRGNNLSGLIPGQLGDCVNLEYLNLSGNNLYRSIPIEIGSPHSLQNLDLSQNFLAGEIPRQLGLLRKLEILFFFGVKKQLEILNLSCNQLSGSIASTFDDMASLTSIDISYNDLEGLLPNIPAFHNATIEVVRGNKGLCGIIASFDPCCLLLLVVGASSILCRRRVRKIEASSVDGSNENLWTVWSFDGKMVYQSIIKAKEEFDAKYYIGVGGQWCVYKAQLPTGEIVAIKKFKESLAIEMANRKAFKREIHALTGARHQNIIKLYGFCSNILSNEQGMVPFDWNKRVKVVKGVAYPLSYMHHECSPPIIHQDLSSKNILLDKEYKAHVSDFGTSKVLKPYSSNWTSFAGTFGYAAPGLAYTMEVNEKCDVYSSRVMTLEVMLGRHLVPNQSIVQACKKFLSVALALSLSLPFSLCFAFSFLSRFRFNGNIPRSSIPSTTSDSHRPRASALLADDREQLRKAFAAFHNATIENLRGNKDLCGVIVSLNP</sequence>
<dbReference type="FunFam" id="3.30.200.20:FF:000309">
    <property type="entry name" value="Leucine-rich repeat receptor protein kinase MSP1"/>
    <property type="match status" value="1"/>
</dbReference>
<dbReference type="GO" id="GO:0009791">
    <property type="term" value="P:post-embryonic development"/>
    <property type="evidence" value="ECO:0007669"/>
    <property type="project" value="UniProtKB-ARBA"/>
</dbReference>
<dbReference type="GO" id="GO:0016020">
    <property type="term" value="C:membrane"/>
    <property type="evidence" value="ECO:0007669"/>
    <property type="project" value="UniProtKB-SubCell"/>
</dbReference>
<name>A0A059BS70_EUCGR</name>
<dbReference type="GO" id="GO:0004674">
    <property type="term" value="F:protein serine/threonine kinase activity"/>
    <property type="evidence" value="ECO:0007669"/>
    <property type="project" value="UniProtKB-KW"/>
</dbReference>
<dbReference type="PANTHER" id="PTHR48053:SF168">
    <property type="entry name" value="LRR RECEPTOR-LIKE KINASE FAMILY PROTEIN"/>
    <property type="match status" value="1"/>
</dbReference>
<keyword evidence="5" id="KW-0433">Leucine-rich repeat</keyword>
<dbReference type="InterPro" id="IPR008266">
    <property type="entry name" value="Tyr_kinase_AS"/>
</dbReference>
<evidence type="ECO:0000313" key="21">
    <source>
        <dbReference type="EMBL" id="KCW68819.1"/>
    </source>
</evidence>
<evidence type="ECO:0000256" key="4">
    <source>
        <dbReference type="ARBA" id="ARBA00022553"/>
    </source>
</evidence>
<evidence type="ECO:0000256" key="18">
    <source>
        <dbReference type="ARBA" id="ARBA00048679"/>
    </source>
</evidence>
<dbReference type="EC" id="2.7.11.1" evidence="2"/>
<keyword evidence="14 19" id="KW-0472">Membrane</keyword>
<dbReference type="SUPFAM" id="SSF52047">
    <property type="entry name" value="RNI-like"/>
    <property type="match status" value="1"/>
</dbReference>
<dbReference type="Gene3D" id="3.30.200.20">
    <property type="entry name" value="Phosphorylase Kinase, domain 1"/>
    <property type="match status" value="1"/>
</dbReference>
<dbReference type="InterPro" id="IPR013210">
    <property type="entry name" value="LRR_N_plant-typ"/>
</dbReference>
<dbReference type="PROSITE" id="PS50011">
    <property type="entry name" value="PROTEIN_KINASE_DOM"/>
    <property type="match status" value="1"/>
</dbReference>
<evidence type="ECO:0000259" key="20">
    <source>
        <dbReference type="PROSITE" id="PS50011"/>
    </source>
</evidence>
<gene>
    <name evidence="21" type="ORF">EUGRSUZ_F02421</name>
</gene>
<dbReference type="PROSITE" id="PS51450">
    <property type="entry name" value="LRR"/>
    <property type="match status" value="1"/>
</dbReference>
<evidence type="ECO:0000256" key="15">
    <source>
        <dbReference type="ARBA" id="ARBA00023170"/>
    </source>
</evidence>
<dbReference type="GO" id="GO:0005524">
    <property type="term" value="F:ATP binding"/>
    <property type="evidence" value="ECO:0007669"/>
    <property type="project" value="UniProtKB-KW"/>
</dbReference>
<evidence type="ECO:0000256" key="14">
    <source>
        <dbReference type="ARBA" id="ARBA00023136"/>
    </source>
</evidence>
<dbReference type="InterPro" id="IPR032675">
    <property type="entry name" value="LRR_dom_sf"/>
</dbReference>
<dbReference type="AlphaFoldDB" id="A0A059BS70"/>
<organism evidence="21">
    <name type="scientific">Eucalyptus grandis</name>
    <name type="common">Flooded gum</name>
    <dbReference type="NCBI Taxonomy" id="71139"/>
    <lineage>
        <taxon>Eukaryota</taxon>
        <taxon>Viridiplantae</taxon>
        <taxon>Streptophyta</taxon>
        <taxon>Embryophyta</taxon>
        <taxon>Tracheophyta</taxon>
        <taxon>Spermatophyta</taxon>
        <taxon>Magnoliopsida</taxon>
        <taxon>eudicotyledons</taxon>
        <taxon>Gunneridae</taxon>
        <taxon>Pentapetalae</taxon>
        <taxon>rosids</taxon>
        <taxon>malvids</taxon>
        <taxon>Myrtales</taxon>
        <taxon>Myrtaceae</taxon>
        <taxon>Myrtoideae</taxon>
        <taxon>Eucalypteae</taxon>
        <taxon>Eucalyptus</taxon>
    </lineage>
</organism>
<comment type="catalytic activity">
    <reaction evidence="18">
        <text>L-seryl-[protein] + ATP = O-phospho-L-seryl-[protein] + ADP + H(+)</text>
        <dbReference type="Rhea" id="RHEA:17989"/>
        <dbReference type="Rhea" id="RHEA-COMP:9863"/>
        <dbReference type="Rhea" id="RHEA-COMP:11604"/>
        <dbReference type="ChEBI" id="CHEBI:15378"/>
        <dbReference type="ChEBI" id="CHEBI:29999"/>
        <dbReference type="ChEBI" id="CHEBI:30616"/>
        <dbReference type="ChEBI" id="CHEBI:83421"/>
        <dbReference type="ChEBI" id="CHEBI:456216"/>
        <dbReference type="EC" id="2.7.11.1"/>
    </reaction>
</comment>
<evidence type="ECO:0000256" key="2">
    <source>
        <dbReference type="ARBA" id="ARBA00012513"/>
    </source>
</evidence>
<accession>A0A059BS70</accession>
<dbReference type="InterPro" id="IPR001611">
    <property type="entry name" value="Leu-rich_rpt"/>
</dbReference>
<dbReference type="PROSITE" id="PS00109">
    <property type="entry name" value="PROTEIN_KINASE_TYR"/>
    <property type="match status" value="1"/>
</dbReference>
<dbReference type="Pfam" id="PF00069">
    <property type="entry name" value="Pkinase"/>
    <property type="match status" value="1"/>
</dbReference>
<feature type="transmembrane region" description="Helical" evidence="19">
    <location>
        <begin position="829"/>
        <end position="851"/>
    </location>
</feature>
<keyword evidence="16" id="KW-0325">Glycoprotein</keyword>
<evidence type="ECO:0000256" key="19">
    <source>
        <dbReference type="SAM" id="Phobius"/>
    </source>
</evidence>
<evidence type="ECO:0000256" key="1">
    <source>
        <dbReference type="ARBA" id="ARBA00004479"/>
    </source>
</evidence>
<evidence type="ECO:0000256" key="10">
    <source>
        <dbReference type="ARBA" id="ARBA00022741"/>
    </source>
</evidence>
<evidence type="ECO:0000256" key="13">
    <source>
        <dbReference type="ARBA" id="ARBA00022989"/>
    </source>
</evidence>
<evidence type="ECO:0000256" key="7">
    <source>
        <dbReference type="ARBA" id="ARBA00022692"/>
    </source>
</evidence>
<dbReference type="Pfam" id="PF00560">
    <property type="entry name" value="LRR_1"/>
    <property type="match status" value="4"/>
</dbReference>
<keyword evidence="12" id="KW-0067">ATP-binding</keyword>
<dbReference type="GO" id="GO:0004672">
    <property type="term" value="F:protein kinase activity"/>
    <property type="evidence" value="ECO:0000318"/>
    <property type="project" value="GO_Central"/>
</dbReference>
<dbReference type="EMBL" id="KK198758">
    <property type="protein sequence ID" value="KCW68819.1"/>
    <property type="molecule type" value="Genomic_DNA"/>
</dbReference>
<dbReference type="Pfam" id="PF08263">
    <property type="entry name" value="LRRNT_2"/>
    <property type="match status" value="1"/>
</dbReference>
<keyword evidence="9" id="KW-0677">Repeat</keyword>
<dbReference type="FunFam" id="3.80.10.10:FF:000233">
    <property type="entry name" value="Leucine-rich repeat receptor-like protein kinase TDR"/>
    <property type="match status" value="1"/>
</dbReference>
<comment type="catalytic activity">
    <reaction evidence="17">
        <text>L-threonyl-[protein] + ATP = O-phospho-L-threonyl-[protein] + ADP + H(+)</text>
        <dbReference type="Rhea" id="RHEA:46608"/>
        <dbReference type="Rhea" id="RHEA-COMP:11060"/>
        <dbReference type="Rhea" id="RHEA-COMP:11605"/>
        <dbReference type="ChEBI" id="CHEBI:15378"/>
        <dbReference type="ChEBI" id="CHEBI:30013"/>
        <dbReference type="ChEBI" id="CHEBI:30616"/>
        <dbReference type="ChEBI" id="CHEBI:61977"/>
        <dbReference type="ChEBI" id="CHEBI:456216"/>
        <dbReference type="EC" id="2.7.11.1"/>
    </reaction>
</comment>
<dbReference type="InterPro" id="IPR011009">
    <property type="entry name" value="Kinase-like_dom_sf"/>
</dbReference>
<dbReference type="SUPFAM" id="SSF56112">
    <property type="entry name" value="Protein kinase-like (PK-like)"/>
    <property type="match status" value="1"/>
</dbReference>
<dbReference type="Pfam" id="PF13855">
    <property type="entry name" value="LRR_8"/>
    <property type="match status" value="1"/>
</dbReference>
<feature type="domain" description="Protein kinase" evidence="20">
    <location>
        <begin position="632"/>
        <end position="918"/>
    </location>
</feature>
<evidence type="ECO:0000256" key="16">
    <source>
        <dbReference type="ARBA" id="ARBA00023180"/>
    </source>
</evidence>
<dbReference type="PRINTS" id="PR00019">
    <property type="entry name" value="LEURICHRPT"/>
</dbReference>
<keyword evidence="10" id="KW-0547">Nucleotide-binding</keyword>
<dbReference type="Gene3D" id="3.80.10.10">
    <property type="entry name" value="Ribonuclease Inhibitor"/>
    <property type="match status" value="4"/>
</dbReference>
<evidence type="ECO:0000256" key="9">
    <source>
        <dbReference type="ARBA" id="ARBA00022737"/>
    </source>
</evidence>
<dbReference type="InterPro" id="IPR051716">
    <property type="entry name" value="Plant_RL_S/T_kinase"/>
</dbReference>
<keyword evidence="3" id="KW-0723">Serine/threonine-protein kinase</keyword>
<dbReference type="FunFam" id="3.80.10.10:FF:000383">
    <property type="entry name" value="Leucine-rich repeat receptor protein kinase EMS1"/>
    <property type="match status" value="1"/>
</dbReference>
<keyword evidence="15" id="KW-0675">Receptor</keyword>
<evidence type="ECO:0000256" key="3">
    <source>
        <dbReference type="ARBA" id="ARBA00022527"/>
    </source>
</evidence>
<evidence type="ECO:0000256" key="5">
    <source>
        <dbReference type="ARBA" id="ARBA00022614"/>
    </source>
</evidence>
<keyword evidence="6" id="KW-0808">Transferase</keyword>
<keyword evidence="7 19" id="KW-0812">Transmembrane</keyword>
<dbReference type="InterPro" id="IPR055414">
    <property type="entry name" value="LRR_R13L4/SHOC2-like"/>
</dbReference>
<reference evidence="21" key="1">
    <citation type="submission" date="2013-07" db="EMBL/GenBank/DDBJ databases">
        <title>The genome of Eucalyptus grandis.</title>
        <authorList>
            <person name="Schmutz J."/>
            <person name="Hayes R."/>
            <person name="Myburg A."/>
            <person name="Tuskan G."/>
            <person name="Grattapaglia D."/>
            <person name="Rokhsar D.S."/>
        </authorList>
    </citation>
    <scope>NUCLEOTIDE SEQUENCE</scope>
    <source>
        <tissue evidence="21">Leaf extractions</tissue>
    </source>
</reference>
<evidence type="ECO:0000256" key="6">
    <source>
        <dbReference type="ARBA" id="ARBA00022679"/>
    </source>
</evidence>
<protein>
    <recommendedName>
        <fullName evidence="2">non-specific serine/threonine protein kinase</fullName>
        <ecNumber evidence="2">2.7.11.1</ecNumber>
    </recommendedName>
</protein>
<keyword evidence="13 19" id="KW-1133">Transmembrane helix</keyword>
<dbReference type="Gene3D" id="1.10.510.10">
    <property type="entry name" value="Transferase(Phosphotransferase) domain 1"/>
    <property type="match status" value="1"/>
</dbReference>
<dbReference type="OMA" id="NAASHEM"/>
<dbReference type="SMART" id="SM00369">
    <property type="entry name" value="LRR_TYP"/>
    <property type="match status" value="7"/>
</dbReference>
<dbReference type="InterPro" id="IPR000719">
    <property type="entry name" value="Prot_kinase_dom"/>
</dbReference>
<dbReference type="InParanoid" id="A0A059BS70"/>
<dbReference type="Pfam" id="PF23598">
    <property type="entry name" value="LRR_14"/>
    <property type="match status" value="1"/>
</dbReference>
<keyword evidence="8" id="KW-0732">Signal</keyword>
<dbReference type="InterPro" id="IPR003591">
    <property type="entry name" value="Leu-rich_rpt_typical-subtyp"/>
</dbReference>
<keyword evidence="4" id="KW-0597">Phosphoprotein</keyword>
<evidence type="ECO:0000256" key="11">
    <source>
        <dbReference type="ARBA" id="ARBA00022777"/>
    </source>
</evidence>
<dbReference type="PANTHER" id="PTHR48053">
    <property type="entry name" value="LEUCINE RICH REPEAT FAMILY PROTEIN, EXPRESSED"/>
    <property type="match status" value="1"/>
</dbReference>
<proteinExistence type="predicted"/>
<evidence type="ECO:0000256" key="17">
    <source>
        <dbReference type="ARBA" id="ARBA00047899"/>
    </source>
</evidence>
<dbReference type="Gramene" id="KCW68819">
    <property type="protein sequence ID" value="KCW68819"/>
    <property type="gene ID" value="EUGRSUZ_F02421"/>
</dbReference>
<dbReference type="SUPFAM" id="SSF52058">
    <property type="entry name" value="L domain-like"/>
    <property type="match status" value="1"/>
</dbReference>
<keyword evidence="11" id="KW-0418">Kinase</keyword>